<gene>
    <name evidence="2" type="ORF">BN1723_002505</name>
</gene>
<dbReference type="Proteomes" id="UP000045706">
    <property type="component" value="Unassembled WGS sequence"/>
</dbReference>
<organism evidence="2 3">
    <name type="scientific">Verticillium longisporum</name>
    <name type="common">Verticillium dahliae var. longisporum</name>
    <dbReference type="NCBI Taxonomy" id="100787"/>
    <lineage>
        <taxon>Eukaryota</taxon>
        <taxon>Fungi</taxon>
        <taxon>Dikarya</taxon>
        <taxon>Ascomycota</taxon>
        <taxon>Pezizomycotina</taxon>
        <taxon>Sordariomycetes</taxon>
        <taxon>Hypocreomycetidae</taxon>
        <taxon>Glomerellales</taxon>
        <taxon>Plectosphaerellaceae</taxon>
        <taxon>Verticillium</taxon>
    </lineage>
</organism>
<feature type="compositionally biased region" description="Polar residues" evidence="1">
    <location>
        <begin position="169"/>
        <end position="178"/>
    </location>
</feature>
<feature type="region of interest" description="Disordered" evidence="1">
    <location>
        <begin position="43"/>
        <end position="92"/>
    </location>
</feature>
<feature type="region of interest" description="Disordered" evidence="1">
    <location>
        <begin position="269"/>
        <end position="349"/>
    </location>
</feature>
<proteinExistence type="predicted"/>
<feature type="region of interest" description="Disordered" evidence="1">
    <location>
        <begin position="160"/>
        <end position="179"/>
    </location>
</feature>
<accession>A0A0G4L8L5</accession>
<name>A0A0G4L8L5_VERLO</name>
<evidence type="ECO:0000313" key="3">
    <source>
        <dbReference type="Proteomes" id="UP000045706"/>
    </source>
</evidence>
<protein>
    <submittedName>
        <fullName evidence="2">Uncharacterized protein</fullName>
    </submittedName>
</protein>
<feature type="region of interest" description="Disordered" evidence="1">
    <location>
        <begin position="189"/>
        <end position="242"/>
    </location>
</feature>
<sequence length="349" mass="38506">MLRIHHWAASGQPNRQAEDHSLDSSFCIGVDYNTLKGADKATSVDEFRRSSLSSKETTNLQPSYWEPHELEGRSSSEPLLSRSHRSSSVQFHNRPLEFEQKKVRRRSYLPATPRHRSVHSLDSRLAFVHSFVSTGPVTRTSITSETTANFMGKPWDKLGTAVGKKEPHSATTVDTQSLAMPARTESAGLFAASPAPLSSRASRNRSISEYSPSITSSDGTRRKDKTGSREAKQKDGKGRWLSQVKEWFSAGEPSAHDWKQFKKEEYQRRGISMGDPNAQAKMHAPIGQIPKSATKPSGGPDPAKMARKRAEQRLNSPSYAGTPPKTAQSISSGSTSSFKDRNIIAPWAS</sequence>
<dbReference type="EMBL" id="CVQI01008890">
    <property type="protein sequence ID" value="CRK18367.1"/>
    <property type="molecule type" value="Genomic_DNA"/>
</dbReference>
<feature type="compositionally biased region" description="Basic and acidic residues" evidence="1">
    <location>
        <begin position="219"/>
        <end position="238"/>
    </location>
</feature>
<evidence type="ECO:0000256" key="1">
    <source>
        <dbReference type="SAM" id="MobiDB-lite"/>
    </source>
</evidence>
<evidence type="ECO:0000313" key="2">
    <source>
        <dbReference type="EMBL" id="CRK18367.1"/>
    </source>
</evidence>
<feature type="compositionally biased region" description="Polar residues" evidence="1">
    <location>
        <begin position="50"/>
        <end position="62"/>
    </location>
</feature>
<reference evidence="3" key="1">
    <citation type="submission" date="2015-05" db="EMBL/GenBank/DDBJ databases">
        <authorList>
            <person name="Fogelqvist Johan"/>
        </authorList>
    </citation>
    <scope>NUCLEOTIDE SEQUENCE [LARGE SCALE GENOMIC DNA]</scope>
</reference>
<dbReference type="AlphaFoldDB" id="A0A0G4L8L5"/>
<feature type="compositionally biased region" description="Low complexity" evidence="1">
    <location>
        <begin position="189"/>
        <end position="217"/>
    </location>
</feature>
<feature type="region of interest" description="Disordered" evidence="1">
    <location>
        <begin position="1"/>
        <end position="20"/>
    </location>
</feature>